<name>A0ABV7Y6S8_9ACTN</name>
<gene>
    <name evidence="1" type="ORF">ACFOUW_07875</name>
</gene>
<reference evidence="2" key="1">
    <citation type="journal article" date="2019" name="Int. J. Syst. Evol. Microbiol.">
        <title>The Global Catalogue of Microorganisms (GCM) 10K type strain sequencing project: providing services to taxonomists for standard genome sequencing and annotation.</title>
        <authorList>
            <consortium name="The Broad Institute Genomics Platform"/>
            <consortium name="The Broad Institute Genome Sequencing Center for Infectious Disease"/>
            <person name="Wu L."/>
            <person name="Ma J."/>
        </authorList>
    </citation>
    <scope>NUCLEOTIDE SEQUENCE [LARGE SCALE GENOMIC DNA]</scope>
    <source>
        <strain evidence="2">CGMCC 4.7241</strain>
    </source>
</reference>
<dbReference type="Proteomes" id="UP001595699">
    <property type="component" value="Unassembled WGS sequence"/>
</dbReference>
<protein>
    <submittedName>
        <fullName evidence="1">Uncharacterized protein</fullName>
    </submittedName>
</protein>
<organism evidence="1 2">
    <name type="scientific">Tenggerimyces flavus</name>
    <dbReference type="NCBI Taxonomy" id="1708749"/>
    <lineage>
        <taxon>Bacteria</taxon>
        <taxon>Bacillati</taxon>
        <taxon>Actinomycetota</taxon>
        <taxon>Actinomycetes</taxon>
        <taxon>Propionibacteriales</taxon>
        <taxon>Nocardioidaceae</taxon>
        <taxon>Tenggerimyces</taxon>
    </lineage>
</organism>
<dbReference type="EMBL" id="JBHRZH010000006">
    <property type="protein sequence ID" value="MFC3760753.1"/>
    <property type="molecule type" value="Genomic_DNA"/>
</dbReference>
<accession>A0ABV7Y6S8</accession>
<evidence type="ECO:0000313" key="1">
    <source>
        <dbReference type="EMBL" id="MFC3760753.1"/>
    </source>
</evidence>
<sequence>MSVWAFEEIFARSFPLTLSPSIEVRLPTVAGFAAAKLAAWLDRSEWREVKDAADLALLLHWYAESGHVQDQLYETEDGNAILLAEGTDVPLAAARQLGVDIATVIGGRRQRELLARWPGDLDLLVRELTLREVAGWPRATDRRRALVDALTRGLRTEPAP</sequence>
<comment type="caution">
    <text evidence="1">The sequence shown here is derived from an EMBL/GenBank/DDBJ whole genome shotgun (WGS) entry which is preliminary data.</text>
</comment>
<dbReference type="RefSeq" id="WP_205117004.1">
    <property type="nucleotide sequence ID" value="NZ_JAFBCM010000001.1"/>
</dbReference>
<proteinExistence type="predicted"/>
<evidence type="ECO:0000313" key="2">
    <source>
        <dbReference type="Proteomes" id="UP001595699"/>
    </source>
</evidence>
<keyword evidence="2" id="KW-1185">Reference proteome</keyword>